<accession>A0A4Y7ICX1</accession>
<dbReference type="AlphaFoldDB" id="A0A4Y7ICX1"/>
<reference evidence="1 2" key="1">
    <citation type="journal article" date="2018" name="Science">
        <title>The opium poppy genome and morphinan production.</title>
        <authorList>
            <person name="Guo L."/>
            <person name="Winzer T."/>
            <person name="Yang X."/>
            <person name="Li Y."/>
            <person name="Ning Z."/>
            <person name="He Z."/>
            <person name="Teodor R."/>
            <person name="Lu Y."/>
            <person name="Bowser T.A."/>
            <person name="Graham I.A."/>
            <person name="Ye K."/>
        </authorList>
    </citation>
    <scope>NUCLEOTIDE SEQUENCE [LARGE SCALE GENOMIC DNA]</scope>
    <source>
        <strain evidence="2">cv. HN1</strain>
        <tissue evidence="1">Leaves</tissue>
    </source>
</reference>
<proteinExistence type="predicted"/>
<evidence type="ECO:0000313" key="2">
    <source>
        <dbReference type="Proteomes" id="UP000316621"/>
    </source>
</evidence>
<gene>
    <name evidence="1" type="ORF">C5167_038222</name>
</gene>
<keyword evidence="2" id="KW-1185">Reference proteome</keyword>
<dbReference type="Gramene" id="RZC45275">
    <property type="protein sequence ID" value="RZC45275"/>
    <property type="gene ID" value="C5167_038222"/>
</dbReference>
<evidence type="ECO:0000313" key="1">
    <source>
        <dbReference type="EMBL" id="RZC45275.1"/>
    </source>
</evidence>
<organism evidence="1 2">
    <name type="scientific">Papaver somniferum</name>
    <name type="common">Opium poppy</name>
    <dbReference type="NCBI Taxonomy" id="3469"/>
    <lineage>
        <taxon>Eukaryota</taxon>
        <taxon>Viridiplantae</taxon>
        <taxon>Streptophyta</taxon>
        <taxon>Embryophyta</taxon>
        <taxon>Tracheophyta</taxon>
        <taxon>Spermatophyta</taxon>
        <taxon>Magnoliopsida</taxon>
        <taxon>Ranunculales</taxon>
        <taxon>Papaveraceae</taxon>
        <taxon>Papaveroideae</taxon>
        <taxon>Papaver</taxon>
    </lineage>
</organism>
<dbReference type="Proteomes" id="UP000316621">
    <property type="component" value="Chromosome 1"/>
</dbReference>
<protein>
    <submittedName>
        <fullName evidence="1">Uncharacterized protein</fullName>
    </submittedName>
</protein>
<name>A0A4Y7ICX1_PAPSO</name>
<dbReference type="EMBL" id="CM010715">
    <property type="protein sequence ID" value="RZC45275.1"/>
    <property type="molecule type" value="Genomic_DNA"/>
</dbReference>
<sequence>MSFLGSSTQFGKRSAEDCLVSDKAKLAKSYTGLPSYTDYGSQIQDRDLEELVMRGAAEEGDEKEQNLQT</sequence>